<dbReference type="AlphaFoldDB" id="A0A2P6VDP8"/>
<keyword evidence="3" id="KW-0645">Protease</keyword>
<dbReference type="OrthoDB" id="422700at2759"/>
<dbReference type="Gene3D" id="3.90.70.40">
    <property type="match status" value="1"/>
</dbReference>
<dbReference type="STRING" id="554055.A0A2P6VDP8"/>
<feature type="compositionally biased region" description="Low complexity" evidence="7">
    <location>
        <begin position="299"/>
        <end position="318"/>
    </location>
</feature>
<evidence type="ECO:0000256" key="2">
    <source>
        <dbReference type="ARBA" id="ARBA00012759"/>
    </source>
</evidence>
<dbReference type="PROSITE" id="PS50957">
    <property type="entry name" value="JOSEPHIN"/>
    <property type="match status" value="1"/>
</dbReference>
<name>A0A2P6VDP8_9CHLO</name>
<evidence type="ECO:0000259" key="8">
    <source>
        <dbReference type="PROSITE" id="PS50957"/>
    </source>
</evidence>
<evidence type="ECO:0000256" key="3">
    <source>
        <dbReference type="ARBA" id="ARBA00022670"/>
    </source>
</evidence>
<feature type="compositionally biased region" description="Low complexity" evidence="7">
    <location>
        <begin position="161"/>
        <end position="170"/>
    </location>
</feature>
<dbReference type="GO" id="GO:0016579">
    <property type="term" value="P:protein deubiquitination"/>
    <property type="evidence" value="ECO:0007669"/>
    <property type="project" value="InterPro"/>
</dbReference>
<dbReference type="GO" id="GO:0004843">
    <property type="term" value="F:cysteine-type deubiquitinase activity"/>
    <property type="evidence" value="ECO:0007669"/>
    <property type="project" value="UniProtKB-EC"/>
</dbReference>
<comment type="catalytic activity">
    <reaction evidence="1">
        <text>Thiol-dependent hydrolysis of ester, thioester, amide, peptide and isopeptide bonds formed by the C-terminal Gly of ubiquitin (a 76-residue protein attached to proteins as an intracellular targeting signal).</text>
        <dbReference type="EC" id="3.4.19.12"/>
    </reaction>
</comment>
<dbReference type="EC" id="3.4.19.12" evidence="2"/>
<feature type="region of interest" description="Disordered" evidence="7">
    <location>
        <begin position="157"/>
        <end position="184"/>
    </location>
</feature>
<proteinExistence type="predicted"/>
<accession>A0A2P6VDP8</accession>
<gene>
    <name evidence="9" type="ORF">C2E20_4425</name>
</gene>
<evidence type="ECO:0000256" key="1">
    <source>
        <dbReference type="ARBA" id="ARBA00000707"/>
    </source>
</evidence>
<organism evidence="9 10">
    <name type="scientific">Micractinium conductrix</name>
    <dbReference type="NCBI Taxonomy" id="554055"/>
    <lineage>
        <taxon>Eukaryota</taxon>
        <taxon>Viridiplantae</taxon>
        <taxon>Chlorophyta</taxon>
        <taxon>core chlorophytes</taxon>
        <taxon>Trebouxiophyceae</taxon>
        <taxon>Chlorellales</taxon>
        <taxon>Chlorellaceae</taxon>
        <taxon>Chlorella clade</taxon>
        <taxon>Micractinium</taxon>
    </lineage>
</organism>
<dbReference type="PRINTS" id="PR01233">
    <property type="entry name" value="JOSEPHIN"/>
</dbReference>
<feature type="active site" evidence="6">
    <location>
        <position position="137"/>
    </location>
</feature>
<evidence type="ECO:0000313" key="10">
    <source>
        <dbReference type="Proteomes" id="UP000239649"/>
    </source>
</evidence>
<dbReference type="Pfam" id="PF02099">
    <property type="entry name" value="Josephin"/>
    <property type="match status" value="1"/>
</dbReference>
<dbReference type="Proteomes" id="UP000239649">
    <property type="component" value="Unassembled WGS sequence"/>
</dbReference>
<evidence type="ECO:0000313" key="9">
    <source>
        <dbReference type="EMBL" id="PSC72202.1"/>
    </source>
</evidence>
<dbReference type="SMART" id="SM01246">
    <property type="entry name" value="Josephin"/>
    <property type="match status" value="1"/>
</dbReference>
<evidence type="ECO:0000256" key="6">
    <source>
        <dbReference type="PROSITE-ProRule" id="PRU00331"/>
    </source>
</evidence>
<dbReference type="EMBL" id="LHPF02000011">
    <property type="protein sequence ID" value="PSC72202.1"/>
    <property type="molecule type" value="Genomic_DNA"/>
</dbReference>
<keyword evidence="4" id="KW-0833">Ubl conjugation pathway</keyword>
<keyword evidence="5 6" id="KW-0378">Hydrolase</keyword>
<feature type="active site" evidence="6">
    <location>
        <position position="22"/>
    </location>
</feature>
<dbReference type="InterPro" id="IPR040053">
    <property type="entry name" value="JOSD1/2"/>
</dbReference>
<dbReference type="GO" id="GO:0006508">
    <property type="term" value="P:proteolysis"/>
    <property type="evidence" value="ECO:0007669"/>
    <property type="project" value="UniProtKB-KW"/>
</dbReference>
<protein>
    <recommendedName>
        <fullName evidence="2">ubiquitinyl hydrolase 1</fullName>
        <ecNumber evidence="2">3.4.19.12</ecNumber>
    </recommendedName>
</protein>
<keyword evidence="10" id="KW-1185">Reference proteome</keyword>
<sequence>MAGFQAPVLAPTYHERQRLQRCLLHSLNNLLQRPAYTGGDLDAFANQLAPGLSFLPLWHPHRTLLLGNWDVNVLELALRRQGKALAWQDLRHVGSMDLRGCYAVIVNLKAEGLLGRVTGGRHWVALLRVGRRWWNLDSQLAAPRLVADCWAEEEARGGAEEAGVAEAAGAAEEEGAAEGGTGDAADECAAADLDAAGPTTAVAAAADTVAAAAAAGGAATDGAAAGVPSAAAAGGAAPAGGSAAAAEEDAVPGGSGDAAVAEEEDAATVRRWLAAQVARRDAKIFRVVDPPLASHPLPAEDGPAAAAAGGPAATQAAL</sequence>
<feature type="active site" evidence="6">
    <location>
        <position position="122"/>
    </location>
</feature>
<dbReference type="InterPro" id="IPR006155">
    <property type="entry name" value="Josephin"/>
</dbReference>
<evidence type="ECO:0000256" key="7">
    <source>
        <dbReference type="SAM" id="MobiDB-lite"/>
    </source>
</evidence>
<comment type="caution">
    <text evidence="9">The sequence shown here is derived from an EMBL/GenBank/DDBJ whole genome shotgun (WGS) entry which is preliminary data.</text>
</comment>
<evidence type="ECO:0000256" key="4">
    <source>
        <dbReference type="ARBA" id="ARBA00022786"/>
    </source>
</evidence>
<dbReference type="PANTHER" id="PTHR13291:SF0">
    <property type="entry name" value="JOSEPHIN-LIKE PROTEIN"/>
    <property type="match status" value="1"/>
</dbReference>
<feature type="domain" description="Josephin" evidence="8">
    <location>
        <begin position="9"/>
        <end position="185"/>
    </location>
</feature>
<dbReference type="PANTHER" id="PTHR13291">
    <property type="entry name" value="JOSEPHIN 1, 2"/>
    <property type="match status" value="1"/>
</dbReference>
<evidence type="ECO:0000256" key="5">
    <source>
        <dbReference type="ARBA" id="ARBA00022801"/>
    </source>
</evidence>
<reference evidence="9 10" key="1">
    <citation type="journal article" date="2018" name="Plant J.">
        <title>Genome sequences of Chlorella sorokiniana UTEX 1602 and Micractinium conductrix SAG 241.80: implications to maltose excretion by a green alga.</title>
        <authorList>
            <person name="Arriola M.B."/>
            <person name="Velmurugan N."/>
            <person name="Zhang Y."/>
            <person name="Plunkett M.H."/>
            <person name="Hondzo H."/>
            <person name="Barney B.M."/>
        </authorList>
    </citation>
    <scope>NUCLEOTIDE SEQUENCE [LARGE SCALE GENOMIC DNA]</scope>
    <source>
        <strain evidence="9 10">SAG 241.80</strain>
    </source>
</reference>
<feature type="region of interest" description="Disordered" evidence="7">
    <location>
        <begin position="295"/>
        <end position="318"/>
    </location>
</feature>